<dbReference type="InterPro" id="IPR006240">
    <property type="entry name" value="CysQ"/>
</dbReference>
<feature type="binding site" evidence="9">
    <location>
        <position position="218"/>
    </location>
    <ligand>
        <name>substrate</name>
    </ligand>
</feature>
<dbReference type="InterPro" id="IPR000760">
    <property type="entry name" value="Inositol_monophosphatase-like"/>
</dbReference>
<protein>
    <recommendedName>
        <fullName evidence="9">3'(2'),5'-bisphosphate nucleotidase CysQ</fullName>
        <ecNumber evidence="9">3.1.3.7</ecNumber>
    </recommendedName>
    <alternativeName>
        <fullName evidence="9">3'(2'),5-bisphosphonucleoside 3'(2')-phosphohydrolase</fullName>
    </alternativeName>
    <alternativeName>
        <fullName evidence="9">3'-phosphoadenosine 5'-phosphate phosphatase</fullName>
        <shortName evidence="9">PAP phosphatase</shortName>
    </alternativeName>
</protein>
<dbReference type="NCBIfam" id="TIGR01331">
    <property type="entry name" value="bisphos_cysQ"/>
    <property type="match status" value="1"/>
</dbReference>
<feature type="binding site" evidence="9">
    <location>
        <position position="91"/>
    </location>
    <ligand>
        <name>Mg(2+)</name>
        <dbReference type="ChEBI" id="CHEBI:18420"/>
        <label>1</label>
    </ligand>
</feature>
<dbReference type="InterPro" id="IPR050725">
    <property type="entry name" value="CysQ/Inositol_MonoPase"/>
</dbReference>
<proteinExistence type="inferred from homology"/>
<comment type="cofactor">
    <cofactor evidence="9 10">
        <name>Mg(2+)</name>
        <dbReference type="ChEBI" id="CHEBI:18420"/>
    </cofactor>
</comment>
<dbReference type="HAMAP" id="MF_02095">
    <property type="entry name" value="CysQ"/>
    <property type="match status" value="1"/>
</dbReference>
<dbReference type="EMBL" id="JMQN01000021">
    <property type="protein sequence ID" value="KEA64081.1"/>
    <property type="molecule type" value="Genomic_DNA"/>
</dbReference>
<feature type="binding site" evidence="9">
    <location>
        <position position="70"/>
    </location>
    <ligand>
        <name>substrate</name>
    </ligand>
</feature>
<feature type="binding site" evidence="10">
    <location>
        <position position="89"/>
    </location>
    <ligand>
        <name>Mg(2+)</name>
        <dbReference type="ChEBI" id="CHEBI:18420"/>
        <label>1</label>
        <note>catalytic</note>
    </ligand>
</feature>
<name>A0A081FZX6_9GAMM</name>
<feature type="binding site" evidence="10">
    <location>
        <position position="91"/>
    </location>
    <ligand>
        <name>Mg(2+)</name>
        <dbReference type="ChEBI" id="CHEBI:18420"/>
        <label>1</label>
        <note>catalytic</note>
    </ligand>
</feature>
<evidence type="ECO:0000256" key="6">
    <source>
        <dbReference type="ARBA" id="ARBA00022801"/>
    </source>
</evidence>
<evidence type="ECO:0000256" key="9">
    <source>
        <dbReference type="HAMAP-Rule" id="MF_02095"/>
    </source>
</evidence>
<evidence type="ECO:0000256" key="7">
    <source>
        <dbReference type="ARBA" id="ARBA00022842"/>
    </source>
</evidence>
<dbReference type="PROSITE" id="PS00630">
    <property type="entry name" value="IMP_2"/>
    <property type="match status" value="1"/>
</dbReference>
<feature type="binding site" evidence="9">
    <location>
        <position position="89"/>
    </location>
    <ligand>
        <name>Mg(2+)</name>
        <dbReference type="ChEBI" id="CHEBI:18420"/>
        <label>2</label>
    </ligand>
</feature>
<evidence type="ECO:0000256" key="2">
    <source>
        <dbReference type="ARBA" id="ARBA00005289"/>
    </source>
</evidence>
<dbReference type="GO" id="GO:0000103">
    <property type="term" value="P:sulfate assimilation"/>
    <property type="evidence" value="ECO:0007669"/>
    <property type="project" value="TreeGrafter"/>
</dbReference>
<feature type="binding site" evidence="9">
    <location>
        <position position="218"/>
    </location>
    <ligand>
        <name>Mg(2+)</name>
        <dbReference type="ChEBI" id="CHEBI:18420"/>
        <label>2</label>
    </ligand>
</feature>
<dbReference type="PRINTS" id="PR00377">
    <property type="entry name" value="IMPHPHTASES"/>
</dbReference>
<dbReference type="PANTHER" id="PTHR43028:SF5">
    <property type="entry name" value="3'(2'),5'-BISPHOSPHATE NUCLEOTIDASE 1"/>
    <property type="match status" value="1"/>
</dbReference>
<dbReference type="GO" id="GO:0008441">
    <property type="term" value="F:3'(2'),5'-bisphosphate nucleotidase activity"/>
    <property type="evidence" value="ECO:0007669"/>
    <property type="project" value="UniProtKB-UniRule"/>
</dbReference>
<dbReference type="STRING" id="1232683.ADIMK_1816"/>
<keyword evidence="7 9" id="KW-0460">Magnesium</keyword>
<feature type="binding site" evidence="9">
    <location>
        <begin position="91"/>
        <end position="94"/>
    </location>
    <ligand>
        <name>substrate</name>
    </ligand>
</feature>
<evidence type="ECO:0000256" key="5">
    <source>
        <dbReference type="ARBA" id="ARBA00022723"/>
    </source>
</evidence>
<dbReference type="PROSITE" id="PS00629">
    <property type="entry name" value="IMP_1"/>
    <property type="match status" value="1"/>
</dbReference>
<keyword evidence="3 9" id="KW-1003">Cell membrane</keyword>
<dbReference type="InterPro" id="IPR020583">
    <property type="entry name" value="Inositol_monoP_metal-BS"/>
</dbReference>
<keyword evidence="6 9" id="KW-0378">Hydrolase</keyword>
<gene>
    <name evidence="9" type="primary">cysQ</name>
    <name evidence="11" type="ORF">ADIMK_1816</name>
</gene>
<dbReference type="CDD" id="cd01638">
    <property type="entry name" value="CysQ"/>
    <property type="match status" value="1"/>
</dbReference>
<evidence type="ECO:0000256" key="3">
    <source>
        <dbReference type="ARBA" id="ARBA00022475"/>
    </source>
</evidence>
<dbReference type="OrthoDB" id="9785695at2"/>
<dbReference type="PANTHER" id="PTHR43028">
    <property type="entry name" value="3'(2'),5'-BISPHOSPHATE NUCLEOTIDASE 1"/>
    <property type="match status" value="1"/>
</dbReference>
<evidence type="ECO:0000256" key="10">
    <source>
        <dbReference type="PIRSR" id="PIRSR600760-2"/>
    </source>
</evidence>
<dbReference type="InterPro" id="IPR020550">
    <property type="entry name" value="Inositol_monophosphatase_CS"/>
</dbReference>
<reference evidence="11 12" key="1">
    <citation type="submission" date="2014-04" db="EMBL/GenBank/DDBJ databases">
        <title>Marinobacterium kochiensis sp. nov., isolated from sediment sample collected from Kochi backwaters in Kerala, India.</title>
        <authorList>
            <person name="Singh A."/>
            <person name="Pinnaka A.K."/>
        </authorList>
    </citation>
    <scope>NUCLEOTIDE SEQUENCE [LARGE SCALE GENOMIC DNA]</scope>
    <source>
        <strain evidence="11 12">AK27</strain>
    </source>
</reference>
<evidence type="ECO:0000256" key="4">
    <source>
        <dbReference type="ARBA" id="ARBA00022519"/>
    </source>
</evidence>
<dbReference type="RefSeq" id="WP_036186559.1">
    <property type="nucleotide sequence ID" value="NZ_JMQN01000021.1"/>
</dbReference>
<evidence type="ECO:0000256" key="1">
    <source>
        <dbReference type="ARBA" id="ARBA00001625"/>
    </source>
</evidence>
<dbReference type="Gene3D" id="3.30.540.10">
    <property type="entry name" value="Fructose-1,6-Bisphosphatase, subunit A, domain 1"/>
    <property type="match status" value="1"/>
</dbReference>
<keyword evidence="5 9" id="KW-0479">Metal-binding</keyword>
<dbReference type="AlphaFoldDB" id="A0A081FZX6"/>
<evidence type="ECO:0000256" key="8">
    <source>
        <dbReference type="ARBA" id="ARBA00023136"/>
    </source>
</evidence>
<feature type="binding site" evidence="9">
    <location>
        <position position="92"/>
    </location>
    <ligand>
        <name>Mg(2+)</name>
        <dbReference type="ChEBI" id="CHEBI:18420"/>
        <label>2</label>
    </ligand>
</feature>
<comment type="catalytic activity">
    <reaction evidence="1 9">
        <text>adenosine 3',5'-bisphosphate + H2O = AMP + phosphate</text>
        <dbReference type="Rhea" id="RHEA:10040"/>
        <dbReference type="ChEBI" id="CHEBI:15377"/>
        <dbReference type="ChEBI" id="CHEBI:43474"/>
        <dbReference type="ChEBI" id="CHEBI:58343"/>
        <dbReference type="ChEBI" id="CHEBI:456215"/>
        <dbReference type="EC" id="3.1.3.7"/>
    </reaction>
</comment>
<comment type="function">
    <text evidence="9">Converts adenosine-3',5'-bisphosphate (PAP) to AMP.</text>
</comment>
<evidence type="ECO:0000313" key="11">
    <source>
        <dbReference type="EMBL" id="KEA64081.1"/>
    </source>
</evidence>
<comment type="subcellular location">
    <subcellularLocation>
        <location evidence="9">Cell inner membrane</location>
        <topology evidence="9">Peripheral membrane protein</topology>
        <orientation evidence="9">Cytoplasmic side</orientation>
    </subcellularLocation>
</comment>
<dbReference type="PATRIC" id="fig|1232683.4.peg.1790"/>
<organism evidence="11 12">
    <name type="scientific">Marinobacterium lacunae</name>
    <dbReference type="NCBI Taxonomy" id="1232683"/>
    <lineage>
        <taxon>Bacteria</taxon>
        <taxon>Pseudomonadati</taxon>
        <taxon>Pseudomonadota</taxon>
        <taxon>Gammaproteobacteria</taxon>
        <taxon>Oceanospirillales</taxon>
        <taxon>Oceanospirillaceae</taxon>
        <taxon>Marinobacterium</taxon>
    </lineage>
</organism>
<feature type="binding site" evidence="9">
    <location>
        <position position="70"/>
    </location>
    <ligand>
        <name>Mg(2+)</name>
        <dbReference type="ChEBI" id="CHEBI:18420"/>
        <label>1</label>
    </ligand>
</feature>
<dbReference type="EC" id="3.1.3.7" evidence="9"/>
<accession>A0A081FZX6</accession>
<dbReference type="GO" id="GO:0046854">
    <property type="term" value="P:phosphatidylinositol phosphate biosynthetic process"/>
    <property type="evidence" value="ECO:0007669"/>
    <property type="project" value="InterPro"/>
</dbReference>
<dbReference type="GO" id="GO:0050427">
    <property type="term" value="P:3'-phosphoadenosine 5'-phosphosulfate metabolic process"/>
    <property type="evidence" value="ECO:0007669"/>
    <property type="project" value="TreeGrafter"/>
</dbReference>
<keyword evidence="12" id="KW-1185">Reference proteome</keyword>
<evidence type="ECO:0000313" key="12">
    <source>
        <dbReference type="Proteomes" id="UP000028252"/>
    </source>
</evidence>
<feature type="binding site" evidence="9">
    <location>
        <position position="89"/>
    </location>
    <ligand>
        <name>Mg(2+)</name>
        <dbReference type="ChEBI" id="CHEBI:18420"/>
        <label>1</label>
    </ligand>
</feature>
<sequence length="267" mass="29726">MNEWIDTKLVEAVAAIAREAGFAIMRVYQRDFSITYKADESPLTEADAAAHRIIVTALAQLKPVMPILSEEDIEGFEGPDRQGRYWLVDPLDGTKEFIKRNGDFSVNIALIEQGVPILGVVYAPVTDTLWQGARGLGAQRIHDGEQTRLQVRRHQPGQPWHLLRSRSHPSPDMQAWIEKLEQHDPVTLESVGSSLKFCRIAEGSADIYPRLGPTSLWDTAAAHAVLNEAGGAVVRFDGQPLGYADTDRLLNPWFIAHGIGEIDWTHF</sequence>
<comment type="caution">
    <text evidence="11">The sequence shown here is derived from an EMBL/GenBank/DDBJ whole genome shotgun (WGS) entry which is preliminary data.</text>
</comment>
<dbReference type="Proteomes" id="UP000028252">
    <property type="component" value="Unassembled WGS sequence"/>
</dbReference>
<dbReference type="GO" id="GO:0005886">
    <property type="term" value="C:plasma membrane"/>
    <property type="evidence" value="ECO:0007669"/>
    <property type="project" value="UniProtKB-SubCell"/>
</dbReference>
<dbReference type="Gene3D" id="3.40.190.80">
    <property type="match status" value="1"/>
</dbReference>
<keyword evidence="4 9" id="KW-0997">Cell inner membrane</keyword>
<dbReference type="GO" id="GO:0000287">
    <property type="term" value="F:magnesium ion binding"/>
    <property type="evidence" value="ECO:0007669"/>
    <property type="project" value="UniProtKB-UniRule"/>
</dbReference>
<dbReference type="SUPFAM" id="SSF56655">
    <property type="entry name" value="Carbohydrate phosphatase"/>
    <property type="match status" value="1"/>
</dbReference>
<dbReference type="eggNOG" id="COG1218">
    <property type="taxonomic scope" value="Bacteria"/>
</dbReference>
<feature type="binding site" evidence="10">
    <location>
        <position position="70"/>
    </location>
    <ligand>
        <name>Mg(2+)</name>
        <dbReference type="ChEBI" id="CHEBI:18420"/>
        <label>1</label>
        <note>catalytic</note>
    </ligand>
</feature>
<comment type="similarity">
    <text evidence="2 9">Belongs to the inositol monophosphatase superfamily. CysQ family.</text>
</comment>
<feature type="binding site" evidence="10">
    <location>
        <position position="92"/>
    </location>
    <ligand>
        <name>Mg(2+)</name>
        <dbReference type="ChEBI" id="CHEBI:18420"/>
        <label>1</label>
        <note>catalytic</note>
    </ligand>
</feature>
<keyword evidence="8 9" id="KW-0472">Membrane</keyword>
<feature type="binding site" evidence="10">
    <location>
        <position position="218"/>
    </location>
    <ligand>
        <name>Mg(2+)</name>
        <dbReference type="ChEBI" id="CHEBI:18420"/>
        <label>1</label>
        <note>catalytic</note>
    </ligand>
</feature>
<dbReference type="Pfam" id="PF00459">
    <property type="entry name" value="Inositol_P"/>
    <property type="match status" value="1"/>
</dbReference>